<feature type="transmembrane region" description="Helical" evidence="2">
    <location>
        <begin position="961"/>
        <end position="985"/>
    </location>
</feature>
<dbReference type="GO" id="GO:0006310">
    <property type="term" value="P:DNA recombination"/>
    <property type="evidence" value="ECO:0007669"/>
    <property type="project" value="UniProtKB-KW"/>
</dbReference>
<organism evidence="5 6">
    <name type="scientific">Steinernema hermaphroditum</name>
    <dbReference type="NCBI Taxonomy" id="289476"/>
    <lineage>
        <taxon>Eukaryota</taxon>
        <taxon>Metazoa</taxon>
        <taxon>Ecdysozoa</taxon>
        <taxon>Nematoda</taxon>
        <taxon>Chromadorea</taxon>
        <taxon>Rhabditida</taxon>
        <taxon>Tylenchina</taxon>
        <taxon>Panagrolaimomorpha</taxon>
        <taxon>Strongyloidoidea</taxon>
        <taxon>Steinernematidae</taxon>
        <taxon>Steinernema</taxon>
    </lineage>
</organism>
<name>A0AA39H9A1_9BILA</name>
<keyword evidence="2" id="KW-0812">Transmembrane</keyword>
<dbReference type="InterPro" id="IPR019425">
    <property type="entry name" value="7TM_GPCR_serpentine_rcpt_Srt"/>
</dbReference>
<keyword evidence="1" id="KW-0347">Helicase</keyword>
<feature type="transmembrane region" description="Helical" evidence="2">
    <location>
        <begin position="881"/>
        <end position="904"/>
    </location>
</feature>
<feature type="transmembrane region" description="Helical" evidence="2">
    <location>
        <begin position="142"/>
        <end position="161"/>
    </location>
</feature>
<dbReference type="Pfam" id="PF10318">
    <property type="entry name" value="7TM_GPCR_Srh"/>
    <property type="match status" value="1"/>
</dbReference>
<keyword evidence="1" id="KW-0547">Nucleotide-binding</keyword>
<accession>A0AA39H9A1</accession>
<dbReference type="EC" id="5.6.2.3" evidence="1"/>
<dbReference type="PANTHER" id="PTHR10492:SF57">
    <property type="entry name" value="ATP-DEPENDENT DNA HELICASE"/>
    <property type="match status" value="1"/>
</dbReference>
<feature type="transmembrane region" description="Helical" evidence="2">
    <location>
        <begin position="924"/>
        <end position="949"/>
    </location>
</feature>
<protein>
    <recommendedName>
        <fullName evidence="1">ATP-dependent DNA helicase</fullName>
        <ecNumber evidence="1">5.6.2.3</ecNumber>
    </recommendedName>
</protein>
<dbReference type="AlphaFoldDB" id="A0AA39H9A1"/>
<dbReference type="InterPro" id="IPR027417">
    <property type="entry name" value="P-loop_NTPase"/>
</dbReference>
<dbReference type="InterPro" id="IPR019422">
    <property type="entry name" value="7TM_GPCR_serpentine_rcpt_Srh"/>
</dbReference>
<dbReference type="GO" id="GO:0016787">
    <property type="term" value="F:hydrolase activity"/>
    <property type="evidence" value="ECO:0007669"/>
    <property type="project" value="UniProtKB-KW"/>
</dbReference>
<feature type="transmembrane region" description="Helical" evidence="2">
    <location>
        <begin position="101"/>
        <end position="121"/>
    </location>
</feature>
<comment type="catalytic activity">
    <reaction evidence="1">
        <text>ATP + H2O = ADP + phosphate + H(+)</text>
        <dbReference type="Rhea" id="RHEA:13065"/>
        <dbReference type="ChEBI" id="CHEBI:15377"/>
        <dbReference type="ChEBI" id="CHEBI:15378"/>
        <dbReference type="ChEBI" id="CHEBI:30616"/>
        <dbReference type="ChEBI" id="CHEBI:43474"/>
        <dbReference type="ChEBI" id="CHEBI:456216"/>
        <dbReference type="EC" id="5.6.2.3"/>
    </reaction>
</comment>
<reference evidence="5" key="1">
    <citation type="submission" date="2023-06" db="EMBL/GenBank/DDBJ databases">
        <title>Genomic analysis of the entomopathogenic nematode Steinernema hermaphroditum.</title>
        <authorList>
            <person name="Schwarz E.M."/>
            <person name="Heppert J.K."/>
            <person name="Baniya A."/>
            <person name="Schwartz H.T."/>
            <person name="Tan C.-H."/>
            <person name="Antoshechkin I."/>
            <person name="Sternberg P.W."/>
            <person name="Goodrich-Blair H."/>
            <person name="Dillman A.R."/>
        </authorList>
    </citation>
    <scope>NUCLEOTIDE SEQUENCE</scope>
    <source>
        <strain evidence="5">PS9179</strain>
        <tissue evidence="5">Whole animal</tissue>
    </source>
</reference>
<feature type="transmembrane region" description="Helical" evidence="2">
    <location>
        <begin position="25"/>
        <end position="50"/>
    </location>
</feature>
<keyword evidence="1" id="KW-0227">DNA damage</keyword>
<keyword evidence="1" id="KW-0233">DNA recombination</keyword>
<feature type="domain" description="DNA helicase Pif1-like 2B" evidence="4">
    <location>
        <begin position="810"/>
        <end position="855"/>
    </location>
</feature>
<evidence type="ECO:0000313" key="6">
    <source>
        <dbReference type="Proteomes" id="UP001175271"/>
    </source>
</evidence>
<gene>
    <name evidence="5" type="ORF">QR680_015585</name>
</gene>
<dbReference type="GO" id="GO:0000723">
    <property type="term" value="P:telomere maintenance"/>
    <property type="evidence" value="ECO:0007669"/>
    <property type="project" value="InterPro"/>
</dbReference>
<dbReference type="GO" id="GO:0005524">
    <property type="term" value="F:ATP binding"/>
    <property type="evidence" value="ECO:0007669"/>
    <property type="project" value="UniProtKB-KW"/>
</dbReference>
<feature type="transmembrane region" description="Helical" evidence="2">
    <location>
        <begin position="62"/>
        <end position="89"/>
    </location>
</feature>
<dbReference type="InterPro" id="IPR010285">
    <property type="entry name" value="DNA_helicase_pif1-like_DEAD"/>
</dbReference>
<dbReference type="GO" id="GO:0006281">
    <property type="term" value="P:DNA repair"/>
    <property type="evidence" value="ECO:0007669"/>
    <property type="project" value="UniProtKB-KW"/>
</dbReference>
<dbReference type="SUPFAM" id="SSF52540">
    <property type="entry name" value="P-loop containing nucleoside triphosphate hydrolases"/>
    <property type="match status" value="2"/>
</dbReference>
<comment type="caution">
    <text evidence="5">The sequence shown here is derived from an EMBL/GenBank/DDBJ whole genome shotgun (WGS) entry which is preliminary data.</text>
</comment>
<proteinExistence type="inferred from homology"/>
<keyword evidence="1" id="KW-0067">ATP-binding</keyword>
<keyword evidence="2" id="KW-1133">Transmembrane helix</keyword>
<dbReference type="Pfam" id="PF10321">
    <property type="entry name" value="7TM_GPCR_Srt"/>
    <property type="match status" value="1"/>
</dbReference>
<feature type="domain" description="DNA helicase Pif1-like DEAD-box helicase" evidence="3">
    <location>
        <begin position="515"/>
        <end position="722"/>
    </location>
</feature>
<keyword evidence="1" id="KW-0234">DNA repair</keyword>
<dbReference type="Gene3D" id="1.20.1070.10">
    <property type="entry name" value="Rhodopsin 7-helix transmembrane proteins"/>
    <property type="match status" value="1"/>
</dbReference>
<feature type="transmembrane region" description="Helical" evidence="2">
    <location>
        <begin position="1077"/>
        <end position="1097"/>
    </location>
</feature>
<dbReference type="PANTHER" id="PTHR10492">
    <property type="match status" value="1"/>
</dbReference>
<dbReference type="Gene3D" id="3.40.50.300">
    <property type="entry name" value="P-loop containing nucleotide triphosphate hydrolases"/>
    <property type="match status" value="1"/>
</dbReference>
<dbReference type="EMBL" id="JAUCMV010000004">
    <property type="protein sequence ID" value="KAK0401084.1"/>
    <property type="molecule type" value="Genomic_DNA"/>
</dbReference>
<comment type="similarity">
    <text evidence="1">Belongs to the helicase family.</text>
</comment>
<sequence>MVFATCLNVTPFLSELTYPDESRRILIGTVYVTLACIGLPICGFVLWVFTHKDLLKHSCYKLLTITGILYIACIMNGALLAGLISLFNLTPCNGHTWTLGYAYYATMGWYTYCAASEVLSLDRMLIFVHEPTSKFLFKGKRTWLWLIYILAYPVICAQFHQDGMFYVYDPYGGIMHDGKPYHFHVVTNFSKLGTVSTMYTIMTIAMFWKMHKSGTTPSLKQQIHYVYKGHDRAMLKLSDKDDQRPEVNWDEVEKYIDARYVSAPEAYWRIQEYEIHERSHGVQKLHVHLPDEQQVYYKDGANDNELQDKIHNSVTTLTAFFELNKTDPDARQYFYQDIPKYYTYKDKKFCTRGAKKCIGRIYYVSFRNQELFYLRLLLLHVKGPTSFDDLKTVNAVTYQSFREAANAFGLLKDDNEWEYCIADASFHQNAHQLRHLFALILAHCSPSNPLRLYDMFEEELTEDWVYREGEELGKKIAYAHIAKIECLKAYDDLTDPVVVDRAKAQADFMQKYATLNDKQRGVVDQVNQTLDNPEGKPNCFFIDGPGGSGKTYTYQTICSMVHGKGEKYLTMAFTGIAANLLPQGQTIHSTFGLPLECDDEATSSLSASCVKAKKLMETDVFIIDEASMVQRNIVRIMNMKLQELMNNSKLFGGKIMLFGGDFRQVLPVKRRALKAELIGLCMTNSSLWPEFNKISLKENMRVNPNEREFSDWLLKLGDNSLDIVNEDEIEVHTKCHISSDICKDVYGDLMRLENYNAIAETAILTPTNEASFELNSNILDLLNSEEKTYLSFDSIQQTESEADAQNYPIEFLNSIESSALPPHRLRLKKNAIVMVLRNLNIKQGLCNGVRLQVLEMKGNVLVCVKMNTSYSLNSIDSHFKLYHWFMICITSFTVPLNLLVAYVILFKSPAHLTTYKYVLLNISFWLLMSDIVVGVFFIPVPILEISAVVPTGLVKYLDRRVGFSCVVIHIFCMYESFVATLFAFLYRYLCILQGPDFMLKSGRRFYYWAIIAATMVIPSGSTAIFGITTYIDHDEFRFQVSKTAAPMVLFAVPTAGGVIAVLLQLEIMNDMIKLAEIAMSLHSIVNSVAVLMLIAPYKKVIFSMVNRVSPWQINISATGISEAQSVTVSTVTVAKRRQVPQRSSPKTVWQRQ</sequence>
<keyword evidence="6" id="KW-1185">Reference proteome</keyword>
<dbReference type="GO" id="GO:0043139">
    <property type="term" value="F:5'-3' DNA helicase activity"/>
    <property type="evidence" value="ECO:0007669"/>
    <property type="project" value="UniProtKB-EC"/>
</dbReference>
<keyword evidence="2" id="KW-0472">Membrane</keyword>
<dbReference type="InterPro" id="IPR049163">
    <property type="entry name" value="Pif1-like_2B_dom"/>
</dbReference>
<comment type="cofactor">
    <cofactor evidence="1">
        <name>Mg(2+)</name>
        <dbReference type="ChEBI" id="CHEBI:18420"/>
    </cofactor>
</comment>
<dbReference type="Pfam" id="PF05970">
    <property type="entry name" value="PIF1"/>
    <property type="match status" value="1"/>
</dbReference>
<evidence type="ECO:0000259" key="4">
    <source>
        <dbReference type="Pfam" id="PF21530"/>
    </source>
</evidence>
<evidence type="ECO:0000259" key="3">
    <source>
        <dbReference type="Pfam" id="PF05970"/>
    </source>
</evidence>
<feature type="transmembrane region" description="Helical" evidence="2">
    <location>
        <begin position="1043"/>
        <end position="1065"/>
    </location>
</feature>
<evidence type="ECO:0000313" key="5">
    <source>
        <dbReference type="EMBL" id="KAK0401084.1"/>
    </source>
</evidence>
<dbReference type="Pfam" id="PF21530">
    <property type="entry name" value="Pif1_2B_dom"/>
    <property type="match status" value="1"/>
</dbReference>
<feature type="transmembrane region" description="Helical" evidence="2">
    <location>
        <begin position="1005"/>
        <end position="1031"/>
    </location>
</feature>
<dbReference type="Proteomes" id="UP001175271">
    <property type="component" value="Unassembled WGS sequence"/>
</dbReference>
<keyword evidence="1" id="KW-0378">Hydrolase</keyword>
<evidence type="ECO:0000256" key="2">
    <source>
        <dbReference type="SAM" id="Phobius"/>
    </source>
</evidence>
<evidence type="ECO:0000256" key="1">
    <source>
        <dbReference type="RuleBase" id="RU363044"/>
    </source>
</evidence>
<dbReference type="SUPFAM" id="SSF81321">
    <property type="entry name" value="Family A G protein-coupled receptor-like"/>
    <property type="match status" value="1"/>
</dbReference>